<evidence type="ECO:0000256" key="1">
    <source>
        <dbReference type="SAM" id="MobiDB-lite"/>
    </source>
</evidence>
<sequence length="221" mass="25879">MKQLKPVVLSMLTIAGLAAGAAAAAEPGTSGRTERQQQRIEQGWRSGDLNRNEVRRLEGEQRQIRQERRQYAADGNVDRFERADLRRDLNGADRHIYNERHDGNRRDWNARSDNGRHYGRDRGSYQQGRRDVRYDGRQGAGIDRSQWQQREMIERGVRSGRITPVEYRELRGEQRAIRQEERAYRADGYLSGAERTDLRHDLKAARRHIRGEMSDGDRQYY</sequence>
<evidence type="ECO:0000313" key="4">
    <source>
        <dbReference type="Proteomes" id="UP000268908"/>
    </source>
</evidence>
<feature type="compositionally biased region" description="Basic and acidic residues" evidence="1">
    <location>
        <begin position="103"/>
        <end position="136"/>
    </location>
</feature>
<comment type="caution">
    <text evidence="3">The sequence shown here is derived from an EMBL/GenBank/DDBJ whole genome shotgun (WGS) entry which is preliminary data.</text>
</comment>
<gene>
    <name evidence="3" type="ORF">DFR35_1456</name>
</gene>
<organism evidence="3 4">
    <name type="scientific">Sulfurisoma sediminicola</name>
    <dbReference type="NCBI Taxonomy" id="1381557"/>
    <lineage>
        <taxon>Bacteria</taxon>
        <taxon>Pseudomonadati</taxon>
        <taxon>Pseudomonadota</taxon>
        <taxon>Betaproteobacteria</taxon>
        <taxon>Nitrosomonadales</taxon>
        <taxon>Sterolibacteriaceae</taxon>
        <taxon>Sulfurisoma</taxon>
    </lineage>
</organism>
<keyword evidence="2" id="KW-0732">Signal</keyword>
<proteinExistence type="predicted"/>
<dbReference type="EMBL" id="RCCI01000005">
    <property type="protein sequence ID" value="RLJ64808.1"/>
    <property type="molecule type" value="Genomic_DNA"/>
</dbReference>
<keyword evidence="4" id="KW-1185">Reference proteome</keyword>
<dbReference type="RefSeq" id="WP_124962446.1">
    <property type="nucleotide sequence ID" value="NZ_BHVV01000006.1"/>
</dbReference>
<reference evidence="3 4" key="1">
    <citation type="submission" date="2018-10" db="EMBL/GenBank/DDBJ databases">
        <title>Genomic Encyclopedia of Type Strains, Phase IV (KMG-IV): sequencing the most valuable type-strain genomes for metagenomic binning, comparative biology and taxonomic classification.</title>
        <authorList>
            <person name="Goeker M."/>
        </authorList>
    </citation>
    <scope>NUCLEOTIDE SEQUENCE [LARGE SCALE GENOMIC DNA]</scope>
    <source>
        <strain evidence="3 4">DSM 26916</strain>
    </source>
</reference>
<feature type="signal peptide" evidence="2">
    <location>
        <begin position="1"/>
        <end position="24"/>
    </location>
</feature>
<dbReference type="OrthoDB" id="5950533at2"/>
<dbReference type="AlphaFoldDB" id="A0A497XF87"/>
<dbReference type="Proteomes" id="UP000268908">
    <property type="component" value="Unassembled WGS sequence"/>
</dbReference>
<feature type="chain" id="PRO_5019849523" evidence="2">
    <location>
        <begin position="25"/>
        <end position="221"/>
    </location>
</feature>
<name>A0A497XF87_9PROT</name>
<feature type="region of interest" description="Disordered" evidence="1">
    <location>
        <begin position="103"/>
        <end position="147"/>
    </location>
</feature>
<protein>
    <submittedName>
        <fullName evidence="3">Uncharacterized protein</fullName>
    </submittedName>
</protein>
<evidence type="ECO:0000256" key="2">
    <source>
        <dbReference type="SAM" id="SignalP"/>
    </source>
</evidence>
<evidence type="ECO:0000313" key="3">
    <source>
        <dbReference type="EMBL" id="RLJ64808.1"/>
    </source>
</evidence>
<accession>A0A497XF87</accession>